<dbReference type="InterPro" id="IPR029040">
    <property type="entry name" value="RPABC4/Spt4"/>
</dbReference>
<dbReference type="EMBL" id="BAABDK010000031">
    <property type="protein sequence ID" value="GAA4050494.1"/>
    <property type="molecule type" value="Genomic_DNA"/>
</dbReference>
<accession>A0ABP7UR39</accession>
<evidence type="ECO:0000313" key="2">
    <source>
        <dbReference type="Proteomes" id="UP001501469"/>
    </source>
</evidence>
<keyword evidence="2" id="KW-1185">Reference proteome</keyword>
<name>A0ABP7UR39_9BACT</name>
<reference evidence="2" key="1">
    <citation type="journal article" date="2019" name="Int. J. Syst. Evol. Microbiol.">
        <title>The Global Catalogue of Microorganisms (GCM) 10K type strain sequencing project: providing services to taxonomists for standard genome sequencing and annotation.</title>
        <authorList>
            <consortium name="The Broad Institute Genomics Platform"/>
            <consortium name="The Broad Institute Genome Sequencing Center for Infectious Disease"/>
            <person name="Wu L."/>
            <person name="Ma J."/>
        </authorList>
    </citation>
    <scope>NUCLEOTIDE SEQUENCE [LARGE SCALE GENOMIC DNA]</scope>
    <source>
        <strain evidence="2">JCM 17225</strain>
    </source>
</reference>
<dbReference type="Proteomes" id="UP001501469">
    <property type="component" value="Unassembled WGS sequence"/>
</dbReference>
<sequence>MGAKYVCFTCRKAVNVPYGATGPVRCTDCGAELVVLPHRFRPPKKREEDKWAVARYLVEHGFCYEHLAPGHYPEWATTKFGNYVQYPENLREAKEFIEKYGASTRRTM</sequence>
<proteinExistence type="predicted"/>
<evidence type="ECO:0000313" key="1">
    <source>
        <dbReference type="EMBL" id="GAA4050494.1"/>
    </source>
</evidence>
<evidence type="ECO:0008006" key="3">
    <source>
        <dbReference type="Google" id="ProtNLM"/>
    </source>
</evidence>
<comment type="caution">
    <text evidence="1">The sequence shown here is derived from an EMBL/GenBank/DDBJ whole genome shotgun (WGS) entry which is preliminary data.</text>
</comment>
<gene>
    <name evidence="1" type="ORF">GCM10022409_41580</name>
</gene>
<dbReference type="SUPFAM" id="SSF63393">
    <property type="entry name" value="RNA polymerase subunits"/>
    <property type="match status" value="1"/>
</dbReference>
<organism evidence="1 2">
    <name type="scientific">Hymenobacter glaciei</name>
    <dbReference type="NCBI Taxonomy" id="877209"/>
    <lineage>
        <taxon>Bacteria</taxon>
        <taxon>Pseudomonadati</taxon>
        <taxon>Bacteroidota</taxon>
        <taxon>Cytophagia</taxon>
        <taxon>Cytophagales</taxon>
        <taxon>Hymenobacteraceae</taxon>
        <taxon>Hymenobacter</taxon>
    </lineage>
</organism>
<protein>
    <recommendedName>
        <fullName evidence="3">Zinc ribbon domain-containing protein</fullName>
    </recommendedName>
</protein>